<dbReference type="InterPro" id="IPR000522">
    <property type="entry name" value="ABC_transptr_permease_BtuC"/>
</dbReference>
<feature type="transmembrane region" description="Helical" evidence="1">
    <location>
        <begin position="172"/>
        <end position="191"/>
    </location>
</feature>
<dbReference type="RefSeq" id="WP_218327624.1">
    <property type="nucleotide sequence ID" value="NZ_JAHUZB010000011.1"/>
</dbReference>
<dbReference type="CDD" id="cd06550">
    <property type="entry name" value="TM_ABC_iron-siderophores_like"/>
    <property type="match status" value="1"/>
</dbReference>
<reference evidence="2 3" key="1">
    <citation type="submission" date="2021-06" db="EMBL/GenBank/DDBJ databases">
        <title>Enterococcus alishanensis sp. nov., a novel lactic acid bacterium isolated from fresh coffee beans.</title>
        <authorList>
            <person name="Chen Y.-S."/>
        </authorList>
    </citation>
    <scope>NUCLEOTIDE SEQUENCE [LARGE SCALE GENOMIC DNA]</scope>
    <source>
        <strain evidence="2 3">ALS3</strain>
    </source>
</reference>
<accession>A0ABS6THM1</accession>
<comment type="caution">
    <text evidence="2">The sequence shown here is derived from an EMBL/GenBank/DDBJ whole genome shotgun (WGS) entry which is preliminary data.</text>
</comment>
<feature type="transmembrane region" description="Helical" evidence="1">
    <location>
        <begin position="258"/>
        <end position="276"/>
    </location>
</feature>
<proteinExistence type="predicted"/>
<feature type="transmembrane region" description="Helical" evidence="1">
    <location>
        <begin position="101"/>
        <end position="121"/>
    </location>
</feature>
<organism evidence="2 3">
    <name type="scientific">Enterococcus alishanensis</name>
    <dbReference type="NCBI Taxonomy" id="1303817"/>
    <lineage>
        <taxon>Bacteria</taxon>
        <taxon>Bacillati</taxon>
        <taxon>Bacillota</taxon>
        <taxon>Bacilli</taxon>
        <taxon>Lactobacillales</taxon>
        <taxon>Enterococcaceae</taxon>
        <taxon>Enterococcus</taxon>
    </lineage>
</organism>
<feature type="transmembrane region" description="Helical" evidence="1">
    <location>
        <begin position="288"/>
        <end position="308"/>
    </location>
</feature>
<dbReference type="EMBL" id="JAHUZB010000011">
    <property type="protein sequence ID" value="MBV7392414.1"/>
    <property type="molecule type" value="Genomic_DNA"/>
</dbReference>
<keyword evidence="3" id="KW-1185">Reference proteome</keyword>
<sequence>MLIVAIVLLSLIDLSNGVYSMDVFNAFTSVDKIVLFNMRLPKTLTCFLVGACLGLSGLCMQNILKNPIASPFTLGISSAASFGASLSILTGFPFLIPNYNIQFGSILFSFIGCALITVFLVGRQATANRMVLIGVAVNFFFSALQAFAQYAANERDSQKIVTWIFGSISRSTWDGVLIISLGLFIALPLIYKESWKVNLLMFSDEKAQSMGIQTTRLRIYIFLLTSFVTAIAISYVGTIGFIGLLAPHFSRLLVGNDFRYSCITSILFGSLLLLLASVISKNILPGTIIPVGIITSIVGVPFMCVVAWKGGKTY</sequence>
<dbReference type="Pfam" id="PF01032">
    <property type="entry name" value="FecCD"/>
    <property type="match status" value="1"/>
</dbReference>
<evidence type="ECO:0000313" key="2">
    <source>
        <dbReference type="EMBL" id="MBV7392414.1"/>
    </source>
</evidence>
<dbReference type="PANTHER" id="PTHR30472">
    <property type="entry name" value="FERRIC ENTEROBACTIN TRANSPORT SYSTEM PERMEASE PROTEIN"/>
    <property type="match status" value="1"/>
</dbReference>
<evidence type="ECO:0000313" key="3">
    <source>
        <dbReference type="Proteomes" id="UP000774130"/>
    </source>
</evidence>
<keyword evidence="1" id="KW-1133">Transmembrane helix</keyword>
<keyword evidence="1" id="KW-0472">Membrane</keyword>
<gene>
    <name evidence="2" type="ORF">KUA55_17285</name>
</gene>
<dbReference type="Proteomes" id="UP000774130">
    <property type="component" value="Unassembled WGS sequence"/>
</dbReference>
<name>A0ABS6THM1_9ENTE</name>
<feature type="transmembrane region" description="Helical" evidence="1">
    <location>
        <begin position="219"/>
        <end position="246"/>
    </location>
</feature>
<dbReference type="PANTHER" id="PTHR30472:SF25">
    <property type="entry name" value="ABC TRANSPORTER PERMEASE PROTEIN MJ0876-RELATED"/>
    <property type="match status" value="1"/>
</dbReference>
<protein>
    <submittedName>
        <fullName evidence="2">Iron ABC transporter permease</fullName>
    </submittedName>
</protein>
<feature type="transmembrane region" description="Helical" evidence="1">
    <location>
        <begin position="72"/>
        <end position="95"/>
    </location>
</feature>
<keyword evidence="1" id="KW-0812">Transmembrane</keyword>
<evidence type="ECO:0000256" key="1">
    <source>
        <dbReference type="SAM" id="Phobius"/>
    </source>
</evidence>
<feature type="transmembrane region" description="Helical" evidence="1">
    <location>
        <begin position="40"/>
        <end position="60"/>
    </location>
</feature>
<feature type="transmembrane region" description="Helical" evidence="1">
    <location>
        <begin position="130"/>
        <end position="152"/>
    </location>
</feature>